<feature type="compositionally biased region" description="Polar residues" evidence="2">
    <location>
        <begin position="1066"/>
        <end position="1091"/>
    </location>
</feature>
<feature type="compositionally biased region" description="Low complexity" evidence="2">
    <location>
        <begin position="988"/>
        <end position="1014"/>
    </location>
</feature>
<dbReference type="EMBL" id="KL648402">
    <property type="protein sequence ID" value="KEY70914.1"/>
    <property type="molecule type" value="Genomic_DNA"/>
</dbReference>
<feature type="compositionally biased region" description="Polar residues" evidence="2">
    <location>
        <begin position="683"/>
        <end position="702"/>
    </location>
</feature>
<accession>A0A084B035</accession>
<proteinExistence type="predicted"/>
<evidence type="ECO:0000313" key="4">
    <source>
        <dbReference type="EMBL" id="KEY70914.1"/>
    </source>
</evidence>
<feature type="compositionally biased region" description="Polar residues" evidence="2">
    <location>
        <begin position="903"/>
        <end position="914"/>
    </location>
</feature>
<feature type="compositionally biased region" description="Low complexity" evidence="2">
    <location>
        <begin position="57"/>
        <end position="75"/>
    </location>
</feature>
<feature type="region of interest" description="Disordered" evidence="2">
    <location>
        <begin position="331"/>
        <end position="414"/>
    </location>
</feature>
<feature type="compositionally biased region" description="Low complexity" evidence="2">
    <location>
        <begin position="741"/>
        <end position="750"/>
    </location>
</feature>
<evidence type="ECO:0000313" key="5">
    <source>
        <dbReference type="Proteomes" id="UP000028045"/>
    </source>
</evidence>
<feature type="compositionally biased region" description="Polar residues" evidence="2">
    <location>
        <begin position="945"/>
        <end position="982"/>
    </location>
</feature>
<name>A0A084B035_STACB</name>
<feature type="compositionally biased region" description="Polar residues" evidence="2">
    <location>
        <begin position="378"/>
        <end position="404"/>
    </location>
</feature>
<feature type="compositionally biased region" description="Basic and acidic residues" evidence="2">
    <location>
        <begin position="1040"/>
        <end position="1049"/>
    </location>
</feature>
<feature type="compositionally biased region" description="Acidic residues" evidence="2">
    <location>
        <begin position="628"/>
        <end position="639"/>
    </location>
</feature>
<organism evidence="4 5">
    <name type="scientific">Stachybotrys chartarum (strain CBS 109288 / IBT 7711)</name>
    <name type="common">Toxic black mold</name>
    <name type="synonym">Stilbospora chartarum</name>
    <dbReference type="NCBI Taxonomy" id="1280523"/>
    <lineage>
        <taxon>Eukaryota</taxon>
        <taxon>Fungi</taxon>
        <taxon>Dikarya</taxon>
        <taxon>Ascomycota</taxon>
        <taxon>Pezizomycotina</taxon>
        <taxon>Sordariomycetes</taxon>
        <taxon>Hypocreomycetidae</taxon>
        <taxon>Hypocreales</taxon>
        <taxon>Stachybotryaceae</taxon>
        <taxon>Stachybotrys</taxon>
    </lineage>
</organism>
<feature type="compositionally biased region" description="Pro residues" evidence="2">
    <location>
        <begin position="41"/>
        <end position="56"/>
    </location>
</feature>
<feature type="compositionally biased region" description="Low complexity" evidence="2">
    <location>
        <begin position="496"/>
        <end position="507"/>
    </location>
</feature>
<keyword evidence="1" id="KW-0539">Nucleus</keyword>
<evidence type="ECO:0000256" key="1">
    <source>
        <dbReference type="ARBA" id="ARBA00023242"/>
    </source>
</evidence>
<dbReference type="AlphaFoldDB" id="A0A084B035"/>
<dbReference type="OrthoDB" id="3249161at2759"/>
<feature type="region of interest" description="Disordered" evidence="2">
    <location>
        <begin position="490"/>
        <end position="555"/>
    </location>
</feature>
<dbReference type="Proteomes" id="UP000028045">
    <property type="component" value="Unassembled WGS sequence"/>
</dbReference>
<dbReference type="PROSITE" id="PS50048">
    <property type="entry name" value="ZN2_CY6_FUNGAL_2"/>
    <property type="match status" value="1"/>
</dbReference>
<dbReference type="InterPro" id="IPR036864">
    <property type="entry name" value="Zn2-C6_fun-type_DNA-bd_sf"/>
</dbReference>
<feature type="compositionally biased region" description="Polar residues" evidence="2">
    <location>
        <begin position="767"/>
        <end position="790"/>
    </location>
</feature>
<dbReference type="CDD" id="cd00067">
    <property type="entry name" value="GAL4"/>
    <property type="match status" value="1"/>
</dbReference>
<dbReference type="PROSITE" id="PS00463">
    <property type="entry name" value="ZN2_CY6_FUNGAL_1"/>
    <property type="match status" value="1"/>
</dbReference>
<feature type="compositionally biased region" description="Low complexity" evidence="2">
    <location>
        <begin position="842"/>
        <end position="858"/>
    </location>
</feature>
<dbReference type="HOGENOM" id="CLU_282577_0_0_1"/>
<dbReference type="InterPro" id="IPR001138">
    <property type="entry name" value="Zn2Cys6_DnaBD"/>
</dbReference>
<feature type="domain" description="Zn(2)-C6 fungal-type" evidence="3">
    <location>
        <begin position="582"/>
        <end position="612"/>
    </location>
</feature>
<dbReference type="GO" id="GO:0000981">
    <property type="term" value="F:DNA-binding transcription factor activity, RNA polymerase II-specific"/>
    <property type="evidence" value="ECO:0007669"/>
    <property type="project" value="InterPro"/>
</dbReference>
<feature type="compositionally biased region" description="Acidic residues" evidence="2">
    <location>
        <begin position="647"/>
        <end position="666"/>
    </location>
</feature>
<feature type="compositionally biased region" description="Low complexity" evidence="2">
    <location>
        <begin position="877"/>
        <end position="902"/>
    </location>
</feature>
<evidence type="ECO:0000256" key="2">
    <source>
        <dbReference type="SAM" id="MobiDB-lite"/>
    </source>
</evidence>
<feature type="compositionally biased region" description="Polar residues" evidence="2">
    <location>
        <begin position="508"/>
        <end position="535"/>
    </location>
</feature>
<reference evidence="4 5" key="1">
    <citation type="journal article" date="2014" name="BMC Genomics">
        <title>Comparative genome sequencing reveals chemotype-specific gene clusters in the toxigenic black mold Stachybotrys.</title>
        <authorList>
            <person name="Semeiks J."/>
            <person name="Borek D."/>
            <person name="Otwinowski Z."/>
            <person name="Grishin N.V."/>
        </authorList>
    </citation>
    <scope>NUCLEOTIDE SEQUENCE [LARGE SCALE GENOMIC DNA]</scope>
    <source>
        <strain evidence="5">CBS 109288 / IBT 7711</strain>
    </source>
</reference>
<dbReference type="SUPFAM" id="SSF57701">
    <property type="entry name" value="Zn2/Cys6 DNA-binding domain"/>
    <property type="match status" value="1"/>
</dbReference>
<dbReference type="Pfam" id="PF00172">
    <property type="entry name" value="Zn_clus"/>
    <property type="match status" value="1"/>
</dbReference>
<protein>
    <recommendedName>
        <fullName evidence="3">Zn(2)-C6 fungal-type domain-containing protein</fullName>
    </recommendedName>
</protein>
<feature type="region of interest" description="Disordered" evidence="2">
    <location>
        <begin position="605"/>
        <end position="1106"/>
    </location>
</feature>
<keyword evidence="5" id="KW-1185">Reference proteome</keyword>
<feature type="region of interest" description="Disordered" evidence="2">
    <location>
        <begin position="1"/>
        <end position="75"/>
    </location>
</feature>
<gene>
    <name evidence="4" type="ORF">S7711_00756</name>
</gene>
<dbReference type="SMART" id="SM00066">
    <property type="entry name" value="GAL4"/>
    <property type="match status" value="1"/>
</dbReference>
<evidence type="ECO:0000259" key="3">
    <source>
        <dbReference type="PROSITE" id="PS50048"/>
    </source>
</evidence>
<dbReference type="Gene3D" id="4.10.240.10">
    <property type="entry name" value="Zn(2)-C6 fungal-type DNA-binding domain"/>
    <property type="match status" value="1"/>
</dbReference>
<dbReference type="GO" id="GO:0008270">
    <property type="term" value="F:zinc ion binding"/>
    <property type="evidence" value="ECO:0007669"/>
    <property type="project" value="InterPro"/>
</dbReference>
<sequence>MGVIMAVKESREPPRPGHGHPLTPPGITRRTPTRPSRHAPQPAPAPLPPSPTPSTPAPSASTRPGASPPGRSGRSGYLARLLRLAQAVPEQHPGGRMADFLASFNFGAAEQDPSNAHMCASVDELRQRLHGVIEPSVTPTRAEHVAVTLELRASVLFSLHLTDAENTAFEGLPSIDPSLGGIRSGSMAVPQPDGLFLRTVHANDAVMNQPQDNPVLQKSVAKQIVDAIGATDGSAWAVREMSRTSRGWNFVYVCRDSQQLWKRHHANGTKMAVVGEYSLKEPDPVLMNRPAFDCRGSITIAFSCSSRTICITYDHTPIHRTVAQLAGLFTPVPRQLGPGAQRQQQKTPKKTSEMSKGGSSRKRDPNAPPRKRKKKNDGQGQQATQDGNASNGHTQQNGAYTNGQDGNGTAGTPAEQANASQLSALGLNLSAAEMARRRDFAMSLLINAGVDPNTLSADQFSIFSNQSPELQKDSLTMLAKYGAERLRIVQPNAQDSTSSATPSTPSTNAQVSQADAPAATTTKELVLPGSTQQSGRKGKAKRDTPSKTKNKSAQADAEVAAVQGASQAALLNGVKVGKSRLACRRCKENRTKCPKERPACAECESAGAACEYPPLKPRNQKSAATVGAEDDEDDAEEESQIQPPEEAQVEEDEEDEEDEDEEAEEVQEPHNFQPDQIHGPPNINETPEYMSQNHMPTSNMLATTMPVPVSMPGSQPPHPSYFHPADGLAFPRPDPALMQYQAPQPSSASSGDQAYNAPTHVAPSHVEATSSMEMSTPSSRPVTDGATSQKSGRRVLVSSPKQRKQTAASPQAPTPAQPVSQNAPMPLPTYGQAAPSYQPPEQARAGSRQGQRSQTQTSLAAHASNFQPPAPTRSSHRSSASRSMAGSVNSASSYGSQGSYAVHNTTTDAHSISQLPYEPYTQQQQQPQPGSTRGADLQLHDYHRNQSASLPMQSQQTTPMAPALTTSLAAHSSQWTTLQNSRDAPGQSNDSMYNHNNNSSSSSSSSNNPTNPYSQRSSGHRTAGTAPLPNPSLRAPSRNAQHDHARDTRQQAQMPYQPPPQPEQQANSHASAWYGFSSSAGDPYATQSNERSYGGWKYHQDWSGAS</sequence>